<gene>
    <name evidence="1" type="ORF">AYI69_g9895</name>
</gene>
<dbReference type="Proteomes" id="UP000187429">
    <property type="component" value="Unassembled WGS sequence"/>
</dbReference>
<keyword evidence="2" id="KW-1185">Reference proteome</keyword>
<name>A0A1R1X9H3_9FUNG</name>
<organism evidence="1 2">
    <name type="scientific">Smittium culicis</name>
    <dbReference type="NCBI Taxonomy" id="133412"/>
    <lineage>
        <taxon>Eukaryota</taxon>
        <taxon>Fungi</taxon>
        <taxon>Fungi incertae sedis</taxon>
        <taxon>Zoopagomycota</taxon>
        <taxon>Kickxellomycotina</taxon>
        <taxon>Harpellomycetes</taxon>
        <taxon>Harpellales</taxon>
        <taxon>Legeriomycetaceae</taxon>
        <taxon>Smittium</taxon>
    </lineage>
</organism>
<sequence>MSVRNDAVPSTIFTDGMSRFLRIVD</sequence>
<evidence type="ECO:0000313" key="1">
    <source>
        <dbReference type="EMBL" id="OMJ11262.1"/>
    </source>
</evidence>
<comment type="caution">
    <text evidence="1">The sequence shown here is derived from an EMBL/GenBank/DDBJ whole genome shotgun (WGS) entry which is preliminary data.</text>
</comment>
<dbReference type="EMBL" id="LSSM01006169">
    <property type="protein sequence ID" value="OMJ11262.1"/>
    <property type="molecule type" value="Genomic_DNA"/>
</dbReference>
<feature type="non-terminal residue" evidence="1">
    <location>
        <position position="25"/>
    </location>
</feature>
<reference evidence="2" key="1">
    <citation type="submission" date="2017-01" db="EMBL/GenBank/DDBJ databases">
        <authorList>
            <person name="Wang Y."/>
            <person name="White M."/>
            <person name="Kvist S."/>
            <person name="Moncalvo J.-M."/>
        </authorList>
    </citation>
    <scope>NUCLEOTIDE SEQUENCE [LARGE SCALE GENOMIC DNA]</scope>
    <source>
        <strain evidence="2">ID-206-W2</strain>
    </source>
</reference>
<protein>
    <submittedName>
        <fullName evidence="1">Uncharacterized protein</fullName>
    </submittedName>
</protein>
<dbReference type="AlphaFoldDB" id="A0A1R1X9H3"/>
<evidence type="ECO:0000313" key="2">
    <source>
        <dbReference type="Proteomes" id="UP000187429"/>
    </source>
</evidence>
<accession>A0A1R1X9H3</accession>
<proteinExistence type="predicted"/>